<feature type="repeat" description="WD" evidence="6">
    <location>
        <begin position="330"/>
        <end position="371"/>
    </location>
</feature>
<evidence type="ECO:0000256" key="3">
    <source>
        <dbReference type="ARBA" id="ARBA00022723"/>
    </source>
</evidence>
<evidence type="ECO:0000313" key="10">
    <source>
        <dbReference type="EMBL" id="QEG40532.1"/>
    </source>
</evidence>
<sequence length="952" mass="102515" precursor="true">MNIRSFLLCLLLVAGTPALKALAEQPIDFATQIMPLLETHCVACHTEDESEGGLILDGYAALMNGGESGPAITPGTPQSSRMLLMAQGKLEPKMPPESDGLNEQELTLLAEWIEQGAKGPAGDVHDPKHATRSATRFPKIATAASATHPATAVAVAADGQRLAIARFQSVTLQTVAGQVLHRWQDFPGKINGLRFGPDGTSLVVATGLTGKFGEAVLLTLNEPQNSDATTRSESASNVFDVPPRRFQGHRDTLYAAELSPDGRWLATAGYDRQILLWDVESGKQIRSLKGHNGAILSLAFSPDGQLLISGSADETIKVWDVESGERFDTLNQPQGEVLAVAFTENGQHILACSADHRFRVWKLMSREVAKTNPLVTTRYIDDAALNAMATMPGGEGVVVVSETGNAKVLRTSNWNVAATLPSCQVTISDVAVASDGKTAFLSLFDGSLIRRDVPSIEESQSPAAVAASHDSVFLDLGDPTVVEEHAVASESASVPQLPRNAIVRGSIDAAEQVDRFGWAAKAGEVWAIDCDALSDQQDAAGRTGSLDPTIRIEDAEGNVVPRVRLQAVRESYFTFRGKNSAQSNDFRLFGWQDMHLDDYLYSGGEVTRLWMHPRGPDSGFDVYPGEGDRWTYFGTSHVTHALGEPAYVVRPLAAGEEPLANGLPVFEIGFQNDDDPMRRAGSNSRLIFTAPADGLYTVAVSDRRFEGQPSYRYELRIRPARPSFSASVSAIEQPLLRGAGREFAVTVERHDGFAGPVVFDCEDLPAGVRSTFPVVVEAGQKTAHGILWLGESSPPLPSEIEPRVVATANARGLKLERNAGTLGKLRSADTSRATPQIVLDEIHSEAADATEIPELLIRQGETVSAVVKLERAKDFNAEVRFGKEKAGRNATHGVYVDNIGLNGLLLLKGMNQRKFFITADPISKPGTRPFYLKAELDGGITTLPVQVTVQSP</sequence>
<dbReference type="PROSITE" id="PS50294">
    <property type="entry name" value="WD_REPEATS_REGION"/>
    <property type="match status" value="2"/>
</dbReference>
<keyword evidence="3 7" id="KW-0479">Metal-binding</keyword>
<feature type="repeat" description="WD" evidence="6">
    <location>
        <begin position="288"/>
        <end position="329"/>
    </location>
</feature>
<dbReference type="PROSITE" id="PS51007">
    <property type="entry name" value="CYTC"/>
    <property type="match status" value="1"/>
</dbReference>
<dbReference type="PANTHER" id="PTHR22847:SF637">
    <property type="entry name" value="WD REPEAT DOMAIN 5B"/>
    <property type="match status" value="1"/>
</dbReference>
<evidence type="ECO:0000256" key="8">
    <source>
        <dbReference type="SAM" id="SignalP"/>
    </source>
</evidence>
<keyword evidence="8" id="KW-0732">Signal</keyword>
<feature type="chain" id="PRO_5023032187" evidence="8">
    <location>
        <begin position="24"/>
        <end position="952"/>
    </location>
</feature>
<dbReference type="PANTHER" id="PTHR22847">
    <property type="entry name" value="WD40 REPEAT PROTEIN"/>
    <property type="match status" value="1"/>
</dbReference>
<evidence type="ECO:0000256" key="2">
    <source>
        <dbReference type="ARBA" id="ARBA00022617"/>
    </source>
</evidence>
<feature type="signal peptide" evidence="8">
    <location>
        <begin position="1"/>
        <end position="23"/>
    </location>
</feature>
<dbReference type="InterPro" id="IPR020472">
    <property type="entry name" value="WD40_PAC1"/>
</dbReference>
<feature type="domain" description="Cytochrome c" evidence="9">
    <location>
        <begin position="10"/>
        <end position="117"/>
    </location>
</feature>
<dbReference type="SUPFAM" id="SSF46626">
    <property type="entry name" value="Cytochrome c"/>
    <property type="match status" value="1"/>
</dbReference>
<dbReference type="Gene3D" id="2.130.10.10">
    <property type="entry name" value="YVTN repeat-like/Quinoprotein amine dehydrogenase"/>
    <property type="match status" value="2"/>
</dbReference>
<reference evidence="10 11" key="1">
    <citation type="submission" date="2019-08" db="EMBL/GenBank/DDBJ databases">
        <title>Deep-cultivation of Planctomycetes and their phenomic and genomic characterization uncovers novel biology.</title>
        <authorList>
            <person name="Wiegand S."/>
            <person name="Jogler M."/>
            <person name="Boedeker C."/>
            <person name="Pinto D."/>
            <person name="Vollmers J."/>
            <person name="Rivas-Marin E."/>
            <person name="Kohn T."/>
            <person name="Peeters S.H."/>
            <person name="Heuer A."/>
            <person name="Rast P."/>
            <person name="Oberbeckmann S."/>
            <person name="Bunk B."/>
            <person name="Jeske O."/>
            <person name="Meyerdierks A."/>
            <person name="Storesund J.E."/>
            <person name="Kallscheuer N."/>
            <person name="Luecker S."/>
            <person name="Lage O.M."/>
            <person name="Pohl T."/>
            <person name="Merkel B.J."/>
            <person name="Hornburger P."/>
            <person name="Mueller R.-W."/>
            <person name="Bruemmer F."/>
            <person name="Labrenz M."/>
            <person name="Spormann A.M."/>
            <person name="Op den Camp H."/>
            <person name="Overmann J."/>
            <person name="Amann R."/>
            <person name="Jetten M.S.M."/>
            <person name="Mascher T."/>
            <person name="Medema M.H."/>
            <person name="Devos D.P."/>
            <person name="Kaster A.-K."/>
            <person name="Ovreas L."/>
            <person name="Rohde M."/>
            <person name="Galperin M.Y."/>
            <person name="Jogler C."/>
        </authorList>
    </citation>
    <scope>NUCLEOTIDE SEQUENCE [LARGE SCALE GENOMIC DNA]</scope>
    <source>
        <strain evidence="10 11">UC8</strain>
    </source>
</reference>
<feature type="repeat" description="WD" evidence="6">
    <location>
        <begin position="246"/>
        <end position="287"/>
    </location>
</feature>
<dbReference type="EMBL" id="CP042914">
    <property type="protein sequence ID" value="QEG40532.1"/>
    <property type="molecule type" value="Genomic_DNA"/>
</dbReference>
<keyword evidence="1 6" id="KW-0853">WD repeat</keyword>
<dbReference type="KEGG" id="rul:UC8_25460"/>
<dbReference type="RefSeq" id="WP_148080270.1">
    <property type="nucleotide sequence ID" value="NZ_CP042914.1"/>
</dbReference>
<dbReference type="SUPFAM" id="SSF50978">
    <property type="entry name" value="WD40 repeat-like"/>
    <property type="match status" value="1"/>
</dbReference>
<dbReference type="SMART" id="SM00320">
    <property type="entry name" value="WD40"/>
    <property type="match status" value="5"/>
</dbReference>
<evidence type="ECO:0000256" key="1">
    <source>
        <dbReference type="ARBA" id="ARBA00022574"/>
    </source>
</evidence>
<dbReference type="Pfam" id="PF00400">
    <property type="entry name" value="WD40"/>
    <property type="match status" value="3"/>
</dbReference>
<dbReference type="InterPro" id="IPR036909">
    <property type="entry name" value="Cyt_c-like_dom_sf"/>
</dbReference>
<name>A0A5B9QRG1_9BACT</name>
<dbReference type="PROSITE" id="PS50082">
    <property type="entry name" value="WD_REPEATS_2"/>
    <property type="match status" value="3"/>
</dbReference>
<protein>
    <submittedName>
        <fullName evidence="10">WD domain, G-beta repeat</fullName>
    </submittedName>
</protein>
<evidence type="ECO:0000256" key="7">
    <source>
        <dbReference type="PROSITE-ProRule" id="PRU00433"/>
    </source>
</evidence>
<organism evidence="10 11">
    <name type="scientific">Roseimaritima ulvae</name>
    <dbReference type="NCBI Taxonomy" id="980254"/>
    <lineage>
        <taxon>Bacteria</taxon>
        <taxon>Pseudomonadati</taxon>
        <taxon>Planctomycetota</taxon>
        <taxon>Planctomycetia</taxon>
        <taxon>Pirellulales</taxon>
        <taxon>Pirellulaceae</taxon>
        <taxon>Roseimaritima</taxon>
    </lineage>
</organism>
<evidence type="ECO:0000256" key="5">
    <source>
        <dbReference type="ARBA" id="ARBA00023004"/>
    </source>
</evidence>
<dbReference type="CDD" id="cd00200">
    <property type="entry name" value="WD40"/>
    <property type="match status" value="1"/>
</dbReference>
<proteinExistence type="predicted"/>
<keyword evidence="4" id="KW-0677">Repeat</keyword>
<dbReference type="PROSITE" id="PS00678">
    <property type="entry name" value="WD_REPEATS_1"/>
    <property type="match status" value="2"/>
</dbReference>
<evidence type="ECO:0000256" key="4">
    <source>
        <dbReference type="ARBA" id="ARBA00022737"/>
    </source>
</evidence>
<keyword evidence="5 7" id="KW-0408">Iron</keyword>
<dbReference type="InterPro" id="IPR019775">
    <property type="entry name" value="WD40_repeat_CS"/>
</dbReference>
<dbReference type="PRINTS" id="PR00320">
    <property type="entry name" value="GPROTEINBRPT"/>
</dbReference>
<dbReference type="GO" id="GO:0020037">
    <property type="term" value="F:heme binding"/>
    <property type="evidence" value="ECO:0007669"/>
    <property type="project" value="InterPro"/>
</dbReference>
<accession>A0A5B9QRG1</accession>
<dbReference type="InterPro" id="IPR015943">
    <property type="entry name" value="WD40/YVTN_repeat-like_dom_sf"/>
</dbReference>
<dbReference type="GO" id="GO:0046872">
    <property type="term" value="F:metal ion binding"/>
    <property type="evidence" value="ECO:0007669"/>
    <property type="project" value="UniProtKB-KW"/>
</dbReference>
<gene>
    <name evidence="10" type="ORF">UC8_25460</name>
</gene>
<keyword evidence="2 7" id="KW-0349">Heme</keyword>
<dbReference type="Pfam" id="PF07635">
    <property type="entry name" value="PSCyt1"/>
    <property type="match status" value="1"/>
</dbReference>
<dbReference type="OrthoDB" id="226265at2"/>
<dbReference type="GO" id="GO:0009055">
    <property type="term" value="F:electron transfer activity"/>
    <property type="evidence" value="ECO:0007669"/>
    <property type="project" value="InterPro"/>
</dbReference>
<keyword evidence="11" id="KW-1185">Reference proteome</keyword>
<dbReference type="InterPro" id="IPR009056">
    <property type="entry name" value="Cyt_c-like_dom"/>
</dbReference>
<dbReference type="AlphaFoldDB" id="A0A5B9QRG1"/>
<dbReference type="InterPro" id="IPR001680">
    <property type="entry name" value="WD40_rpt"/>
</dbReference>
<evidence type="ECO:0000313" key="11">
    <source>
        <dbReference type="Proteomes" id="UP000325286"/>
    </source>
</evidence>
<dbReference type="InterPro" id="IPR011429">
    <property type="entry name" value="Cyt_c_Planctomycete-type"/>
</dbReference>
<evidence type="ECO:0000256" key="6">
    <source>
        <dbReference type="PROSITE-ProRule" id="PRU00221"/>
    </source>
</evidence>
<dbReference type="Proteomes" id="UP000325286">
    <property type="component" value="Chromosome"/>
</dbReference>
<dbReference type="InterPro" id="IPR036322">
    <property type="entry name" value="WD40_repeat_dom_sf"/>
</dbReference>
<evidence type="ECO:0000259" key="9">
    <source>
        <dbReference type="PROSITE" id="PS51007"/>
    </source>
</evidence>